<dbReference type="OrthoDB" id="9807959at2"/>
<accession>A0A1X7NRE1</accession>
<evidence type="ECO:0000259" key="1">
    <source>
        <dbReference type="Pfam" id="PF15919"/>
    </source>
</evidence>
<dbReference type="Proteomes" id="UP000193083">
    <property type="component" value="Unassembled WGS sequence"/>
</dbReference>
<dbReference type="InterPro" id="IPR051404">
    <property type="entry name" value="TA_system_antitoxin"/>
</dbReference>
<dbReference type="PANTHER" id="PTHR34504:SF2">
    <property type="entry name" value="UPF0150 PROTEIN SSL0259"/>
    <property type="match status" value="1"/>
</dbReference>
<dbReference type="PANTHER" id="PTHR34504">
    <property type="entry name" value="ANTITOXIN HICB"/>
    <property type="match status" value="1"/>
</dbReference>
<proteinExistence type="predicted"/>
<dbReference type="Pfam" id="PF15919">
    <property type="entry name" value="HicB_lk_antitox"/>
    <property type="match status" value="1"/>
</dbReference>
<organism evidence="2 3">
    <name type="scientific">Mesorhizobium australicum</name>
    <dbReference type="NCBI Taxonomy" id="536018"/>
    <lineage>
        <taxon>Bacteria</taxon>
        <taxon>Pseudomonadati</taxon>
        <taxon>Pseudomonadota</taxon>
        <taxon>Alphaproteobacteria</taxon>
        <taxon>Hyphomicrobiales</taxon>
        <taxon>Phyllobacteriaceae</taxon>
        <taxon>Mesorhizobium</taxon>
    </lineage>
</organism>
<dbReference type="AlphaFoldDB" id="A0A1X7NRE1"/>
<gene>
    <name evidence="2" type="ORF">SAMN02982922_2212</name>
</gene>
<reference evidence="3" key="1">
    <citation type="submission" date="2017-04" db="EMBL/GenBank/DDBJ databases">
        <authorList>
            <person name="Varghese N."/>
            <person name="Submissions S."/>
        </authorList>
    </citation>
    <scope>NUCLEOTIDE SEQUENCE [LARGE SCALE GENOMIC DNA]</scope>
    <source>
        <strain evidence="3">B5P</strain>
    </source>
</reference>
<keyword evidence="3" id="KW-1185">Reference proteome</keyword>
<dbReference type="Gene3D" id="3.30.160.250">
    <property type="match status" value="1"/>
</dbReference>
<dbReference type="InterPro" id="IPR035069">
    <property type="entry name" value="TTHA1013/TTHA0281-like"/>
</dbReference>
<evidence type="ECO:0000313" key="3">
    <source>
        <dbReference type="Proteomes" id="UP000193083"/>
    </source>
</evidence>
<dbReference type="InterPro" id="IPR031807">
    <property type="entry name" value="HicB-like"/>
</dbReference>
<protein>
    <submittedName>
        <fullName evidence="2">Predicted nuclease of the RNAse H fold, HicB family</fullName>
    </submittedName>
</protein>
<sequence length="73" mass="7787">MRALRYAVIVSPLAPEDGGGFVATVPDLPGCMSDGESPEEALHNVQDAITEWLDMAERMGRPLPAPTRPQALA</sequence>
<dbReference type="EMBL" id="FXBL01000004">
    <property type="protein sequence ID" value="SMH39746.1"/>
    <property type="molecule type" value="Genomic_DNA"/>
</dbReference>
<dbReference type="SUPFAM" id="SSF143100">
    <property type="entry name" value="TTHA1013/TTHA0281-like"/>
    <property type="match status" value="1"/>
</dbReference>
<evidence type="ECO:0000313" key="2">
    <source>
        <dbReference type="EMBL" id="SMH39746.1"/>
    </source>
</evidence>
<feature type="domain" description="HicB-like antitoxin of toxin-antitoxin system" evidence="1">
    <location>
        <begin position="15"/>
        <end position="68"/>
    </location>
</feature>
<dbReference type="RefSeq" id="WP_085464215.1">
    <property type="nucleotide sequence ID" value="NZ_FXBL01000004.1"/>
</dbReference>
<name>A0A1X7NRE1_9HYPH</name>